<comment type="caution">
    <text evidence="2">The sequence shown here is derived from an EMBL/GenBank/DDBJ whole genome shotgun (WGS) entry which is preliminary data.</text>
</comment>
<feature type="region of interest" description="Disordered" evidence="1">
    <location>
        <begin position="394"/>
        <end position="451"/>
    </location>
</feature>
<feature type="region of interest" description="Disordered" evidence="1">
    <location>
        <begin position="38"/>
        <end position="232"/>
    </location>
</feature>
<evidence type="ECO:0000313" key="2">
    <source>
        <dbReference type="EMBL" id="KAJ9664885.1"/>
    </source>
</evidence>
<proteinExistence type="predicted"/>
<name>A0ABQ9NU90_9PEZI</name>
<reference evidence="2" key="1">
    <citation type="submission" date="2022-10" db="EMBL/GenBank/DDBJ databases">
        <title>Culturing micro-colonial fungi from biological soil crusts in the Mojave desert and describing Neophaeococcomyces mojavensis, and introducing the new genera and species Taxawa tesnikishii.</title>
        <authorList>
            <person name="Kurbessoian T."/>
            <person name="Stajich J.E."/>
        </authorList>
    </citation>
    <scope>NUCLEOTIDE SEQUENCE</scope>
    <source>
        <strain evidence="2">TK_1</strain>
    </source>
</reference>
<evidence type="ECO:0000313" key="3">
    <source>
        <dbReference type="Proteomes" id="UP001172684"/>
    </source>
</evidence>
<feature type="compositionally biased region" description="Basic residues" evidence="1">
    <location>
        <begin position="293"/>
        <end position="303"/>
    </location>
</feature>
<dbReference type="EMBL" id="JAPDRL010000034">
    <property type="protein sequence ID" value="KAJ9664885.1"/>
    <property type="molecule type" value="Genomic_DNA"/>
</dbReference>
<keyword evidence="3" id="KW-1185">Reference proteome</keyword>
<gene>
    <name evidence="2" type="ORF">H2201_004937</name>
</gene>
<evidence type="ECO:0008006" key="4">
    <source>
        <dbReference type="Google" id="ProtNLM"/>
    </source>
</evidence>
<feature type="compositionally biased region" description="Pro residues" evidence="1">
    <location>
        <begin position="342"/>
        <end position="354"/>
    </location>
</feature>
<dbReference type="Proteomes" id="UP001172684">
    <property type="component" value="Unassembled WGS sequence"/>
</dbReference>
<feature type="compositionally biased region" description="Basic and acidic residues" evidence="1">
    <location>
        <begin position="190"/>
        <end position="231"/>
    </location>
</feature>
<feature type="compositionally biased region" description="Basic and acidic residues" evidence="1">
    <location>
        <begin position="261"/>
        <end position="292"/>
    </location>
</feature>
<sequence length="451" mass="51025">MPILKPLHSAISALHWLNHNKVAGAIIDEMAEEIKDKEAERQKRAKAAGARASGGRRKISERPEGPSTSKKLMGRIEGYISGGPHSPPHAPAALHTEGDKAQDPQNKEGREEEGEHRERRHRHHRASGREADERKTGRSHDHHRHWQEDEDRSRRRRRHRDEQPEGGAGLTAERLALMTGGRGSPLSEPRQSRRRDMTNGLVRDESLRKEGSAENEEIGERKKQQPLEKPKFSWQKGLGAYIAAMAAWKAEQRKRTQPGSTERRRSDEPRDAERPRRHKRDDERGRRRDSSPHRPRSRKHHSHREASPAPDQRSHRRRRSGTAVPASPTESTAAQYVYAPPAAGPPRAAAPPYPEGGTSSDSDTLPHSARHTWLRTLPLPGEVRVPLEVVGDMGWRRPRDGREDRGRRDHGVRRNGTDVNDEGSTVGRVGRRAGGSGRRVVTERERRALYR</sequence>
<feature type="compositionally biased region" description="Basic and acidic residues" evidence="1">
    <location>
        <begin position="394"/>
        <end position="409"/>
    </location>
</feature>
<accession>A0ABQ9NU90</accession>
<feature type="compositionally biased region" description="Basic and acidic residues" evidence="1">
    <location>
        <begin position="127"/>
        <end position="139"/>
    </location>
</feature>
<feature type="compositionally biased region" description="Basic and acidic residues" evidence="1">
    <location>
        <begin position="96"/>
        <end position="117"/>
    </location>
</feature>
<protein>
    <recommendedName>
        <fullName evidence="4">CBF1-interacting co-repressor CIR N-terminal domain-containing protein</fullName>
    </recommendedName>
</protein>
<organism evidence="2 3">
    <name type="scientific">Coniosporium apollinis</name>
    <dbReference type="NCBI Taxonomy" id="61459"/>
    <lineage>
        <taxon>Eukaryota</taxon>
        <taxon>Fungi</taxon>
        <taxon>Dikarya</taxon>
        <taxon>Ascomycota</taxon>
        <taxon>Pezizomycotina</taxon>
        <taxon>Dothideomycetes</taxon>
        <taxon>Dothideomycetes incertae sedis</taxon>
        <taxon>Coniosporium</taxon>
    </lineage>
</organism>
<feature type="compositionally biased region" description="Basic and acidic residues" evidence="1">
    <location>
        <begin position="440"/>
        <end position="451"/>
    </location>
</feature>
<feature type="region of interest" description="Disordered" evidence="1">
    <location>
        <begin position="248"/>
        <end position="374"/>
    </location>
</feature>
<evidence type="ECO:0000256" key="1">
    <source>
        <dbReference type="SAM" id="MobiDB-lite"/>
    </source>
</evidence>